<dbReference type="Proteomes" id="UP000236319">
    <property type="component" value="Unassembled WGS sequence"/>
</dbReference>
<protein>
    <submittedName>
        <fullName evidence="2">Uncharacterized protein</fullName>
    </submittedName>
</protein>
<dbReference type="VEuPathDB" id="PiroplasmaDB:BOVATA_008230"/>
<organism evidence="2 3">
    <name type="scientific">Babesia ovata</name>
    <dbReference type="NCBI Taxonomy" id="189622"/>
    <lineage>
        <taxon>Eukaryota</taxon>
        <taxon>Sar</taxon>
        <taxon>Alveolata</taxon>
        <taxon>Apicomplexa</taxon>
        <taxon>Aconoidasida</taxon>
        <taxon>Piroplasmida</taxon>
        <taxon>Babesiidae</taxon>
        <taxon>Babesia</taxon>
    </lineage>
</organism>
<feature type="region of interest" description="Disordered" evidence="1">
    <location>
        <begin position="84"/>
        <end position="249"/>
    </location>
</feature>
<feature type="region of interest" description="Disordered" evidence="1">
    <location>
        <begin position="392"/>
        <end position="414"/>
    </location>
</feature>
<comment type="caution">
    <text evidence="2">The sequence shown here is derived from an EMBL/GenBank/DDBJ whole genome shotgun (WGS) entry which is preliminary data.</text>
</comment>
<dbReference type="EMBL" id="BDSA01000001">
    <property type="protein sequence ID" value="GBE59330.1"/>
    <property type="molecule type" value="Genomic_DNA"/>
</dbReference>
<reference evidence="2 3" key="1">
    <citation type="journal article" date="2017" name="BMC Genomics">
        <title>Whole-genome assembly of Babesia ovata and comparative genomics between closely related pathogens.</title>
        <authorList>
            <person name="Yamagishi J."/>
            <person name="Asada M."/>
            <person name="Hakimi H."/>
            <person name="Tanaka T.Q."/>
            <person name="Sugimoto C."/>
            <person name="Kawazu S."/>
        </authorList>
    </citation>
    <scope>NUCLEOTIDE SEQUENCE [LARGE SCALE GENOMIC DNA]</scope>
    <source>
        <strain evidence="2 3">Miyake</strain>
    </source>
</reference>
<feature type="compositionally biased region" description="Basic residues" evidence="1">
    <location>
        <begin position="99"/>
        <end position="113"/>
    </location>
</feature>
<evidence type="ECO:0000313" key="3">
    <source>
        <dbReference type="Proteomes" id="UP000236319"/>
    </source>
</evidence>
<dbReference type="AlphaFoldDB" id="A0A2H6K8M1"/>
<feature type="compositionally biased region" description="Basic and acidic residues" evidence="1">
    <location>
        <begin position="211"/>
        <end position="227"/>
    </location>
</feature>
<feature type="compositionally biased region" description="Polar residues" evidence="1">
    <location>
        <begin position="137"/>
        <end position="151"/>
    </location>
</feature>
<dbReference type="OrthoDB" id="347712at2759"/>
<proteinExistence type="predicted"/>
<evidence type="ECO:0000256" key="1">
    <source>
        <dbReference type="SAM" id="MobiDB-lite"/>
    </source>
</evidence>
<keyword evidence="3" id="KW-1185">Reference proteome</keyword>
<gene>
    <name evidence="2" type="ORF">BOVATA_008230</name>
</gene>
<feature type="compositionally biased region" description="Basic residues" evidence="1">
    <location>
        <begin position="155"/>
        <end position="166"/>
    </location>
</feature>
<evidence type="ECO:0000313" key="2">
    <source>
        <dbReference type="EMBL" id="GBE59330.1"/>
    </source>
</evidence>
<accession>A0A2H6K8M1</accession>
<name>A0A2H6K8M1_9APIC</name>
<feature type="region of interest" description="Disordered" evidence="1">
    <location>
        <begin position="312"/>
        <end position="338"/>
    </location>
</feature>
<sequence length="435" mass="49098">MSRPRRRELGLSSREYEEAVILERMFQLLKRNRCATCLVRKPTHVDPDRDELLCASCVRRCPYASKVGHDHVPKAVVERLEAAYARRSNNKTGTEVKTEKKKHSAHRRKRSPSPRRGNASPSVSVERPKHSHHKKQWNSSASVSTEGSVYNRTPARSKHRSHRGRHASVSSGSVTPRGVSVARRGEEDLFAGAPSGWDDFDSRPARLPGRKSYDRPPEPRRAEDIRHASSRHHNPAVRAPDMRSSRPQVDPYGYELPVTDDMPGMMGIMANRPTVRDMGRMVRPAEENFTRPRETMNRPGYYEDPYDAQYRSQRMSRPEYNGGEGDRKPPMDYGTPASNYPPRSKPYNTASHDYNPHPNDYAAPPLRPVGGNPFAKGANSGADRFEMSSLRLALPSSGPNPARETRNNYGRYDVVPSQPTGVAIYGGLYGRRPRR</sequence>
<dbReference type="RefSeq" id="XP_028865573.1">
    <property type="nucleotide sequence ID" value="XM_029009740.1"/>
</dbReference>
<dbReference type="GeneID" id="39873100"/>